<protein>
    <recommendedName>
        <fullName evidence="4">Transporter</fullName>
    </recommendedName>
</protein>
<evidence type="ECO:0000313" key="2">
    <source>
        <dbReference type="EMBL" id="BBO34237.1"/>
    </source>
</evidence>
<proteinExistence type="predicted"/>
<evidence type="ECO:0008006" key="4">
    <source>
        <dbReference type="Google" id="ProtNLM"/>
    </source>
</evidence>
<dbReference type="AlphaFoldDB" id="A0A5K7XDV3"/>
<keyword evidence="1" id="KW-0732">Signal</keyword>
<dbReference type="KEGG" id="lpav:PLANPX_3849"/>
<name>A0A5K7XDV3_9BACT</name>
<evidence type="ECO:0000256" key="1">
    <source>
        <dbReference type="SAM" id="SignalP"/>
    </source>
</evidence>
<reference evidence="3" key="1">
    <citation type="submission" date="2019-10" db="EMBL/GenBank/DDBJ databases">
        <title>Lacipirellula parvula gen. nov., sp. nov., representing a lineage of planctomycetes widespread in freshwater anoxic habitats, and description of the family Lacipirellulaceae.</title>
        <authorList>
            <person name="Dedysh S.N."/>
            <person name="Kulichevskaya I.S."/>
            <person name="Beletsky A.V."/>
            <person name="Rakitin A.L."/>
            <person name="Mardanov A.V."/>
            <person name="Ivanova A.A."/>
            <person name="Saltykova V.X."/>
            <person name="Rijpstra W.I.C."/>
            <person name="Sinninghe Damste J.S."/>
            <person name="Ravin N.V."/>
        </authorList>
    </citation>
    <scope>NUCLEOTIDE SEQUENCE [LARGE SCALE GENOMIC DNA]</scope>
    <source>
        <strain evidence="3">PX69</strain>
    </source>
</reference>
<dbReference type="EMBL" id="AP021861">
    <property type="protein sequence ID" value="BBO34237.1"/>
    <property type="molecule type" value="Genomic_DNA"/>
</dbReference>
<feature type="chain" id="PRO_5024791671" description="Transporter" evidence="1">
    <location>
        <begin position="27"/>
        <end position="311"/>
    </location>
</feature>
<evidence type="ECO:0000313" key="3">
    <source>
        <dbReference type="Proteomes" id="UP000326837"/>
    </source>
</evidence>
<dbReference type="Proteomes" id="UP000326837">
    <property type="component" value="Chromosome"/>
</dbReference>
<sequence length="311" mass="34929">MRKLRIHPLRFLTAILLFATALVVSRADCVAAETLLLTDERLAEDMSLDSAVRDGNWTPPRIVSEDETGMPAVDETFSSGIHEEIARRRGERLIDRVTDPTSWLMDLRMRQNWSWPTSTGDGDSQSVQFRPTIPFQAWGTINILRVTVPYDVQSDDGAGIGDVEIFDLLVVQESWGRWGVGPSFRLLTDANDDSLQAGPAAAAVTKNRHWTVGVLSQNFLNDDASQSRIQPILAYKFDDAWSVGIGESEFRYDWGSDRWSQLPLGIELDKIVDVWGQKLQLFVNPQYNFARDESNSGWTLFLGLTLLVPEA</sequence>
<accession>A0A5K7XDV3</accession>
<feature type="signal peptide" evidence="1">
    <location>
        <begin position="1"/>
        <end position="26"/>
    </location>
</feature>
<gene>
    <name evidence="2" type="ORF">PLANPX_3849</name>
</gene>
<keyword evidence="3" id="KW-1185">Reference proteome</keyword>
<organism evidence="2 3">
    <name type="scientific">Lacipirellula parvula</name>
    <dbReference type="NCBI Taxonomy" id="2650471"/>
    <lineage>
        <taxon>Bacteria</taxon>
        <taxon>Pseudomonadati</taxon>
        <taxon>Planctomycetota</taxon>
        <taxon>Planctomycetia</taxon>
        <taxon>Pirellulales</taxon>
        <taxon>Lacipirellulaceae</taxon>
        <taxon>Lacipirellula</taxon>
    </lineage>
</organism>